<proteinExistence type="predicted"/>
<evidence type="ECO:0000313" key="5">
    <source>
        <dbReference type="Proteomes" id="UP000241954"/>
    </source>
</evidence>
<evidence type="ECO:0000313" key="2">
    <source>
        <dbReference type="EMBL" id="PSV95617.1"/>
    </source>
</evidence>
<keyword evidence="1" id="KW-1133">Transmembrane helix</keyword>
<protein>
    <submittedName>
        <fullName evidence="2">Fumarate hydratase</fullName>
    </submittedName>
</protein>
<dbReference type="EMBL" id="PYOP01000001">
    <property type="protein sequence ID" value="PSW99635.1"/>
    <property type="molecule type" value="Genomic_DNA"/>
</dbReference>
<feature type="transmembrane region" description="Helical" evidence="1">
    <location>
        <begin position="27"/>
        <end position="44"/>
    </location>
</feature>
<feature type="transmembrane region" description="Helical" evidence="1">
    <location>
        <begin position="85"/>
        <end position="105"/>
    </location>
</feature>
<reference evidence="2 5" key="1">
    <citation type="submission" date="2018-01" db="EMBL/GenBank/DDBJ databases">
        <title>Whole genome sequencing of Histamine producing bacteria.</title>
        <authorList>
            <person name="Butler K."/>
        </authorList>
    </citation>
    <scope>NUCLEOTIDE SEQUENCE [LARGE SCALE GENOMIC DNA]</scope>
    <source>
        <strain evidence="3 4">ATCC 51761</strain>
        <strain evidence="2 5">NCIMB 13481</strain>
    </source>
</reference>
<evidence type="ECO:0000313" key="3">
    <source>
        <dbReference type="EMBL" id="PSW99635.1"/>
    </source>
</evidence>
<dbReference type="Proteomes" id="UP000241954">
    <property type="component" value="Unassembled WGS sequence"/>
</dbReference>
<dbReference type="AlphaFoldDB" id="A0A0D8QB71"/>
<accession>A0A0D8QB71</accession>
<name>A0A0D8QB71_9GAMM</name>
<dbReference type="OrthoDB" id="5824674at2"/>
<evidence type="ECO:0000256" key="1">
    <source>
        <dbReference type="SAM" id="Phobius"/>
    </source>
</evidence>
<dbReference type="EMBL" id="PYLW01000014">
    <property type="protein sequence ID" value="PSV95617.1"/>
    <property type="molecule type" value="Genomic_DNA"/>
</dbReference>
<dbReference type="RefSeq" id="WP_045035369.1">
    <property type="nucleotide sequence ID" value="NZ_JZSR01000001.1"/>
</dbReference>
<gene>
    <name evidence="2" type="ORF">C9I88_13235</name>
    <name evidence="3" type="ORF">C9J52_00065</name>
</gene>
<keyword evidence="1" id="KW-0812">Transmembrane</keyword>
<evidence type="ECO:0000313" key="4">
    <source>
        <dbReference type="Proteomes" id="UP000241190"/>
    </source>
</evidence>
<dbReference type="GeneID" id="93547203"/>
<keyword evidence="1" id="KW-0472">Membrane</keyword>
<comment type="caution">
    <text evidence="2">The sequence shown here is derived from an EMBL/GenBank/DDBJ whole genome shotgun (WGS) entry which is preliminary data.</text>
</comment>
<organism evidence="2 5">
    <name type="scientific">Photobacterium iliopiscarium</name>
    <dbReference type="NCBI Taxonomy" id="56192"/>
    <lineage>
        <taxon>Bacteria</taxon>
        <taxon>Pseudomonadati</taxon>
        <taxon>Pseudomonadota</taxon>
        <taxon>Gammaproteobacteria</taxon>
        <taxon>Vibrionales</taxon>
        <taxon>Vibrionaceae</taxon>
        <taxon>Photobacterium</taxon>
    </lineage>
</organism>
<sequence>MSQQENDLIKASENTLQNDFNTTQFQIARLLSITFNVILILAQIKLLKDHDIDIKTYGVFIFCNISILVNILAPKLTKLTLKQVGKYSAIPTIISVFLFLSQTFAK</sequence>
<feature type="transmembrane region" description="Helical" evidence="1">
    <location>
        <begin position="56"/>
        <end position="73"/>
    </location>
</feature>
<dbReference type="Proteomes" id="UP000241190">
    <property type="component" value="Unassembled WGS sequence"/>
</dbReference>
<keyword evidence="4" id="KW-1185">Reference proteome</keyword>